<keyword evidence="2" id="KW-1185">Reference proteome</keyword>
<protein>
    <recommendedName>
        <fullName evidence="3">DUF4224 domain-containing protein</fullName>
    </recommendedName>
</protein>
<evidence type="ECO:0000313" key="2">
    <source>
        <dbReference type="Proteomes" id="UP000598227"/>
    </source>
</evidence>
<sequence>MTFARKYDVSRAEAAAIIKRYGPSRSKLDAEGFPTLIGSGNKGAVPVKPILKVMALRGEESFGTRQL</sequence>
<reference evidence="1 2" key="1">
    <citation type="submission" date="2020-09" db="EMBL/GenBank/DDBJ databases">
        <title>Draft Genome Sequence of Aminobacter carboxidus type strain DSM 1086, a soil Gram-negative carboxydobacterium.</title>
        <authorList>
            <person name="Turrini P."/>
            <person name="Tescari M."/>
            <person name="Artuso I."/>
            <person name="Lugli G.A."/>
            <person name="Frangipani E."/>
            <person name="Ventura M."/>
            <person name="Visca P."/>
        </authorList>
    </citation>
    <scope>NUCLEOTIDE SEQUENCE [LARGE SCALE GENOMIC DNA]</scope>
    <source>
        <strain evidence="1 2">DSM 1086</strain>
    </source>
</reference>
<evidence type="ECO:0008006" key="3">
    <source>
        <dbReference type="Google" id="ProtNLM"/>
    </source>
</evidence>
<dbReference type="Proteomes" id="UP000598227">
    <property type="component" value="Unassembled WGS sequence"/>
</dbReference>
<dbReference type="EMBL" id="JACZEP010000005">
    <property type="protein sequence ID" value="MBE1205947.1"/>
    <property type="molecule type" value="Genomic_DNA"/>
</dbReference>
<evidence type="ECO:0000313" key="1">
    <source>
        <dbReference type="EMBL" id="MBE1205947.1"/>
    </source>
</evidence>
<accession>A0ABR9GQI3</accession>
<dbReference type="RefSeq" id="WP_192567246.1">
    <property type="nucleotide sequence ID" value="NZ_JACZEP010000005.1"/>
</dbReference>
<name>A0ABR9GQI3_9HYPH</name>
<gene>
    <name evidence="1" type="ORF">IHE39_16750</name>
</gene>
<organism evidence="1 2">
    <name type="scientific">Aminobacter carboxidus</name>
    <dbReference type="NCBI Taxonomy" id="376165"/>
    <lineage>
        <taxon>Bacteria</taxon>
        <taxon>Pseudomonadati</taxon>
        <taxon>Pseudomonadota</taxon>
        <taxon>Alphaproteobacteria</taxon>
        <taxon>Hyphomicrobiales</taxon>
        <taxon>Phyllobacteriaceae</taxon>
        <taxon>Aminobacter</taxon>
    </lineage>
</organism>
<comment type="caution">
    <text evidence="1">The sequence shown here is derived from an EMBL/GenBank/DDBJ whole genome shotgun (WGS) entry which is preliminary data.</text>
</comment>
<proteinExistence type="predicted"/>